<evidence type="ECO:0000256" key="5">
    <source>
        <dbReference type="ARBA" id="ARBA00022833"/>
    </source>
</evidence>
<keyword evidence="5" id="KW-0862">Zinc</keyword>
<keyword evidence="4 7" id="KW-0863">Zinc-finger</keyword>
<evidence type="ECO:0000256" key="3">
    <source>
        <dbReference type="ARBA" id="ARBA00022723"/>
    </source>
</evidence>
<name>A0A811Q710_9POAL</name>
<dbReference type="Gene3D" id="3.30.40.10">
    <property type="entry name" value="Zinc/RING finger domain, C3HC4 (zinc finger)"/>
    <property type="match status" value="1"/>
</dbReference>
<dbReference type="PANTHER" id="PTHR14155:SF621">
    <property type="entry name" value="RING-TYPE DOMAIN-CONTAINING PROTEIN"/>
    <property type="match status" value="1"/>
</dbReference>
<dbReference type="InterPro" id="IPR053238">
    <property type="entry name" value="RING-H2_zinc_finger"/>
</dbReference>
<evidence type="ECO:0000313" key="10">
    <source>
        <dbReference type="EMBL" id="CAD6251257.1"/>
    </source>
</evidence>
<keyword evidence="11" id="KW-1185">Reference proteome</keyword>
<feature type="transmembrane region" description="Helical" evidence="8">
    <location>
        <begin position="12"/>
        <end position="32"/>
    </location>
</feature>
<comment type="similarity">
    <text evidence="6">Belongs to the RING-type zinc finger family. ATL subfamily.</text>
</comment>
<accession>A0A811Q710</accession>
<evidence type="ECO:0000256" key="8">
    <source>
        <dbReference type="SAM" id="Phobius"/>
    </source>
</evidence>
<dbReference type="Proteomes" id="UP000604825">
    <property type="component" value="Unassembled WGS sequence"/>
</dbReference>
<dbReference type="SUPFAM" id="SSF57850">
    <property type="entry name" value="RING/U-box"/>
    <property type="match status" value="1"/>
</dbReference>
<keyword evidence="3" id="KW-0479">Metal-binding</keyword>
<dbReference type="EMBL" id="CAJGYO010000008">
    <property type="protein sequence ID" value="CAD6251257.1"/>
    <property type="molecule type" value="Genomic_DNA"/>
</dbReference>
<dbReference type="AlphaFoldDB" id="A0A811Q710"/>
<sequence length="210" mass="22580">MACFGCSCRVVILVFINTVGIGGTAFVVYTLVRGMKAPHVIIMLLVCVNASIYPVFCVTFFPWSSLGRCLRGVGVLLCLPCGRIRRAWSAAGDDGDSGFDLPEIVVQRQGQVRNVFPREAPQLPGGPGRVVAAGNIPAAYAYEQQAGAVPDGTSAECPVCLGGIEKGEMVKRLPVCLHVFHQQCIDQWLHHHPTCPVCRCNVFTSLPLPS</sequence>
<reference evidence="10" key="1">
    <citation type="submission" date="2020-10" db="EMBL/GenBank/DDBJ databases">
        <authorList>
            <person name="Han B."/>
            <person name="Lu T."/>
            <person name="Zhao Q."/>
            <person name="Huang X."/>
            <person name="Zhao Y."/>
        </authorList>
    </citation>
    <scope>NUCLEOTIDE SEQUENCE</scope>
</reference>
<evidence type="ECO:0000256" key="1">
    <source>
        <dbReference type="ARBA" id="ARBA00000900"/>
    </source>
</evidence>
<proteinExistence type="inferred from homology"/>
<dbReference type="EC" id="2.3.2.27" evidence="2"/>
<dbReference type="GO" id="GO:0008270">
    <property type="term" value="F:zinc ion binding"/>
    <property type="evidence" value="ECO:0007669"/>
    <property type="project" value="UniProtKB-KW"/>
</dbReference>
<comment type="caution">
    <text evidence="10">The sequence shown here is derived from an EMBL/GenBank/DDBJ whole genome shotgun (WGS) entry which is preliminary data.</text>
</comment>
<protein>
    <recommendedName>
        <fullName evidence="2">RING-type E3 ubiquitin transferase</fullName>
        <ecNumber evidence="2">2.3.2.27</ecNumber>
    </recommendedName>
</protein>
<evidence type="ECO:0000313" key="11">
    <source>
        <dbReference type="Proteomes" id="UP000604825"/>
    </source>
</evidence>
<gene>
    <name evidence="10" type="ORF">NCGR_LOCUS35012</name>
</gene>
<dbReference type="GO" id="GO:0061630">
    <property type="term" value="F:ubiquitin protein ligase activity"/>
    <property type="evidence" value="ECO:0007669"/>
    <property type="project" value="UniProtKB-EC"/>
</dbReference>
<feature type="transmembrane region" description="Helical" evidence="8">
    <location>
        <begin position="38"/>
        <end position="61"/>
    </location>
</feature>
<organism evidence="10 11">
    <name type="scientific">Miscanthus lutarioriparius</name>
    <dbReference type="NCBI Taxonomy" id="422564"/>
    <lineage>
        <taxon>Eukaryota</taxon>
        <taxon>Viridiplantae</taxon>
        <taxon>Streptophyta</taxon>
        <taxon>Embryophyta</taxon>
        <taxon>Tracheophyta</taxon>
        <taxon>Spermatophyta</taxon>
        <taxon>Magnoliopsida</taxon>
        <taxon>Liliopsida</taxon>
        <taxon>Poales</taxon>
        <taxon>Poaceae</taxon>
        <taxon>PACMAD clade</taxon>
        <taxon>Panicoideae</taxon>
        <taxon>Andropogonodae</taxon>
        <taxon>Andropogoneae</taxon>
        <taxon>Saccharinae</taxon>
        <taxon>Miscanthus</taxon>
    </lineage>
</organism>
<evidence type="ECO:0000256" key="4">
    <source>
        <dbReference type="ARBA" id="ARBA00022771"/>
    </source>
</evidence>
<dbReference type="SMART" id="SM00184">
    <property type="entry name" value="RING"/>
    <property type="match status" value="1"/>
</dbReference>
<evidence type="ECO:0000256" key="7">
    <source>
        <dbReference type="PROSITE-ProRule" id="PRU00175"/>
    </source>
</evidence>
<evidence type="ECO:0000256" key="6">
    <source>
        <dbReference type="ARBA" id="ARBA00024209"/>
    </source>
</evidence>
<dbReference type="Pfam" id="PF13639">
    <property type="entry name" value="zf-RING_2"/>
    <property type="match status" value="1"/>
</dbReference>
<keyword evidence="8" id="KW-0472">Membrane</keyword>
<evidence type="ECO:0000256" key="2">
    <source>
        <dbReference type="ARBA" id="ARBA00012483"/>
    </source>
</evidence>
<evidence type="ECO:0000259" key="9">
    <source>
        <dbReference type="PROSITE" id="PS50089"/>
    </source>
</evidence>
<dbReference type="InterPro" id="IPR001841">
    <property type="entry name" value="Znf_RING"/>
</dbReference>
<feature type="domain" description="RING-type" evidence="9">
    <location>
        <begin position="157"/>
        <end position="199"/>
    </location>
</feature>
<keyword evidence="8" id="KW-1133">Transmembrane helix</keyword>
<dbReference type="InterPro" id="IPR013083">
    <property type="entry name" value="Znf_RING/FYVE/PHD"/>
</dbReference>
<keyword evidence="8" id="KW-0812">Transmembrane</keyword>
<dbReference type="OrthoDB" id="9984778at2759"/>
<dbReference type="PROSITE" id="PS50089">
    <property type="entry name" value="ZF_RING_2"/>
    <property type="match status" value="1"/>
</dbReference>
<dbReference type="PANTHER" id="PTHR14155">
    <property type="entry name" value="RING FINGER DOMAIN-CONTAINING"/>
    <property type="match status" value="1"/>
</dbReference>
<comment type="catalytic activity">
    <reaction evidence="1">
        <text>S-ubiquitinyl-[E2 ubiquitin-conjugating enzyme]-L-cysteine + [acceptor protein]-L-lysine = [E2 ubiquitin-conjugating enzyme]-L-cysteine + N(6)-ubiquitinyl-[acceptor protein]-L-lysine.</text>
        <dbReference type="EC" id="2.3.2.27"/>
    </reaction>
</comment>